<organism evidence="1 2">
    <name type="scientific">Marinobacter manganoxydans MnI7-9</name>
    <dbReference type="NCBI Taxonomy" id="1094979"/>
    <lineage>
        <taxon>Bacteria</taxon>
        <taxon>Pseudomonadati</taxon>
        <taxon>Pseudomonadota</taxon>
        <taxon>Gammaproteobacteria</taxon>
        <taxon>Pseudomonadales</taxon>
        <taxon>Marinobacteraceae</taxon>
        <taxon>Marinobacter</taxon>
    </lineage>
</organism>
<dbReference type="Proteomes" id="UP000003208">
    <property type="component" value="Unassembled WGS sequence"/>
</dbReference>
<dbReference type="EMBL" id="AGTR01000053">
    <property type="protein sequence ID" value="EHJ04133.1"/>
    <property type="molecule type" value="Genomic_DNA"/>
</dbReference>
<protein>
    <submittedName>
        <fullName evidence="1">Uncharacterized protein</fullName>
    </submittedName>
</protein>
<dbReference type="AlphaFoldDB" id="G6YUD9"/>
<name>G6YUD9_9GAMM</name>
<proteinExistence type="predicted"/>
<reference evidence="1 2" key="1">
    <citation type="journal article" date="2012" name="J. Bacteriol.">
        <title>Genome sequence of deep-sea manganese-oxidizing bacterium Marinobacter manganoxydans MnI7-9.</title>
        <authorList>
            <person name="Wang H."/>
            <person name="Li H."/>
            <person name="Shao Z."/>
            <person name="Liao S."/>
            <person name="Johnstone L."/>
            <person name="Rensing C."/>
            <person name="Wang G."/>
        </authorList>
    </citation>
    <scope>NUCLEOTIDE SEQUENCE [LARGE SCALE GENOMIC DNA]</scope>
    <source>
        <strain evidence="1 2">MnI7-9</strain>
    </source>
</reference>
<evidence type="ECO:0000313" key="1">
    <source>
        <dbReference type="EMBL" id="EHJ04133.1"/>
    </source>
</evidence>
<sequence>MIEREHGASSEQQEILPCATAKLTNNIVHRAYLAGAVPVNHLGQLP</sequence>
<evidence type="ECO:0000313" key="2">
    <source>
        <dbReference type="Proteomes" id="UP000003208"/>
    </source>
</evidence>
<gene>
    <name evidence="1" type="ORF">KYE_13135</name>
</gene>
<keyword evidence="2" id="KW-1185">Reference proteome</keyword>
<accession>G6YUD9</accession>